<comment type="caution">
    <text evidence="1">The sequence shown here is derived from an EMBL/GenBank/DDBJ whole genome shotgun (WGS) entry which is preliminary data.</text>
</comment>
<evidence type="ECO:0000313" key="1">
    <source>
        <dbReference type="EMBL" id="KAJ0024155.1"/>
    </source>
</evidence>
<keyword evidence="2" id="KW-1185">Reference proteome</keyword>
<dbReference type="Proteomes" id="UP001163603">
    <property type="component" value="Chromosome 10"/>
</dbReference>
<name>A0ACC0XRP5_9ROSI</name>
<gene>
    <name evidence="1" type="ORF">Pint_06887</name>
</gene>
<accession>A0ACC0XRP5</accession>
<organism evidence="1 2">
    <name type="scientific">Pistacia integerrima</name>
    <dbReference type="NCBI Taxonomy" id="434235"/>
    <lineage>
        <taxon>Eukaryota</taxon>
        <taxon>Viridiplantae</taxon>
        <taxon>Streptophyta</taxon>
        <taxon>Embryophyta</taxon>
        <taxon>Tracheophyta</taxon>
        <taxon>Spermatophyta</taxon>
        <taxon>Magnoliopsida</taxon>
        <taxon>eudicotyledons</taxon>
        <taxon>Gunneridae</taxon>
        <taxon>Pentapetalae</taxon>
        <taxon>rosids</taxon>
        <taxon>malvids</taxon>
        <taxon>Sapindales</taxon>
        <taxon>Anacardiaceae</taxon>
        <taxon>Pistacia</taxon>
    </lineage>
</organism>
<reference evidence="2" key="1">
    <citation type="journal article" date="2023" name="G3 (Bethesda)">
        <title>Genome assembly and association tests identify interacting loci associated with vigor, precocity, and sex in interspecific pistachio rootstocks.</title>
        <authorList>
            <person name="Palmer W."/>
            <person name="Jacygrad E."/>
            <person name="Sagayaradj S."/>
            <person name="Cavanaugh K."/>
            <person name="Han R."/>
            <person name="Bertier L."/>
            <person name="Beede B."/>
            <person name="Kafkas S."/>
            <person name="Golino D."/>
            <person name="Preece J."/>
            <person name="Michelmore R."/>
        </authorList>
    </citation>
    <scope>NUCLEOTIDE SEQUENCE [LARGE SCALE GENOMIC DNA]</scope>
</reference>
<protein>
    <submittedName>
        <fullName evidence="1">Uncharacterized protein</fullName>
    </submittedName>
</protein>
<sequence length="115" mass="13388">MKLLEMKESLCLANPTSPNELDIWVRKGSVEIIWVKFHKIRLHSIVNRPTDLTSFFHGKFLPWLVACCNIKLGYLLIQPPFYSLHWYNLDTNEMKHIASFDESAGELMQPSIVKN</sequence>
<evidence type="ECO:0000313" key="2">
    <source>
        <dbReference type="Proteomes" id="UP001163603"/>
    </source>
</evidence>
<dbReference type="EMBL" id="CM047745">
    <property type="protein sequence ID" value="KAJ0024155.1"/>
    <property type="molecule type" value="Genomic_DNA"/>
</dbReference>
<proteinExistence type="predicted"/>